<protein>
    <submittedName>
        <fullName evidence="2">Uncharacterized protein</fullName>
    </submittedName>
</protein>
<gene>
    <name evidence="2" type="ORF">K0B96_11790</name>
</gene>
<dbReference type="Proteomes" id="UP000825051">
    <property type="component" value="Chromosome"/>
</dbReference>
<dbReference type="AlphaFoldDB" id="A0A8F9TTZ3"/>
<proteinExistence type="predicted"/>
<name>A0A8F9TTZ3_9BACT</name>
<feature type="transmembrane region" description="Helical" evidence="1">
    <location>
        <begin position="20"/>
        <end position="38"/>
    </location>
</feature>
<reference evidence="2" key="1">
    <citation type="submission" date="2021-08" db="EMBL/GenBank/DDBJ databases">
        <title>Genome of a novel bacterium of the phylum Verrucomicrobia, Oleiharenicola sp. KSB-15.</title>
        <authorList>
            <person name="Chung J.-H."/>
            <person name="Ahn J.-H."/>
            <person name="Yoon Y."/>
            <person name="Kim D.-Y."/>
            <person name="An S.-H."/>
            <person name="Park I."/>
            <person name="Yeon J."/>
        </authorList>
    </citation>
    <scope>NUCLEOTIDE SEQUENCE</scope>
    <source>
        <strain evidence="2">KSB-15</strain>
    </source>
</reference>
<dbReference type="EMBL" id="CP080507">
    <property type="protein sequence ID" value="QYM77991.1"/>
    <property type="molecule type" value="Genomic_DNA"/>
</dbReference>
<keyword evidence="1" id="KW-1133">Transmembrane helix</keyword>
<evidence type="ECO:0000313" key="3">
    <source>
        <dbReference type="Proteomes" id="UP000825051"/>
    </source>
</evidence>
<keyword evidence="3" id="KW-1185">Reference proteome</keyword>
<dbReference type="KEGG" id="ole:K0B96_11790"/>
<dbReference type="RefSeq" id="WP_220161095.1">
    <property type="nucleotide sequence ID" value="NZ_CP080507.1"/>
</dbReference>
<keyword evidence="1" id="KW-0472">Membrane</keyword>
<sequence length="173" mass="19180">MDEIEDENPPAPPPSSLSKTPSWITLGFVLGAAFMWFLPPREIVKEPPAPPPAPVVRPPPADIALIEAVFDEWGKYASWDNDRTEVALWEPTTRSYAHCFEVRRVAGDVYFRSIPALTQPLLTHGVPPGSPLAFTETEASRREWLKESTDESWRALSEAARQSMQGSGGARKP</sequence>
<keyword evidence="1" id="KW-0812">Transmembrane</keyword>
<evidence type="ECO:0000256" key="1">
    <source>
        <dbReference type="SAM" id="Phobius"/>
    </source>
</evidence>
<evidence type="ECO:0000313" key="2">
    <source>
        <dbReference type="EMBL" id="QYM77991.1"/>
    </source>
</evidence>
<accession>A0A8F9TTZ3</accession>
<organism evidence="2 3">
    <name type="scientific">Horticoccus luteus</name>
    <dbReference type="NCBI Taxonomy" id="2862869"/>
    <lineage>
        <taxon>Bacteria</taxon>
        <taxon>Pseudomonadati</taxon>
        <taxon>Verrucomicrobiota</taxon>
        <taxon>Opitutia</taxon>
        <taxon>Opitutales</taxon>
        <taxon>Opitutaceae</taxon>
        <taxon>Horticoccus</taxon>
    </lineage>
</organism>